<evidence type="ECO:0000256" key="5">
    <source>
        <dbReference type="SAM" id="Phobius"/>
    </source>
</evidence>
<evidence type="ECO:0000313" key="8">
    <source>
        <dbReference type="Proteomes" id="UP000298763"/>
    </source>
</evidence>
<evidence type="ECO:0000256" key="1">
    <source>
        <dbReference type="ARBA" id="ARBA00004370"/>
    </source>
</evidence>
<evidence type="ECO:0000313" key="7">
    <source>
        <dbReference type="EMBL" id="QCP11302.1"/>
    </source>
</evidence>
<dbReference type="PANTHER" id="PTHR35371:SF1">
    <property type="entry name" value="BLR7753 PROTEIN"/>
    <property type="match status" value="1"/>
</dbReference>
<evidence type="ECO:0000256" key="4">
    <source>
        <dbReference type="ARBA" id="ARBA00023136"/>
    </source>
</evidence>
<feature type="transmembrane region" description="Helical" evidence="5">
    <location>
        <begin position="83"/>
        <end position="104"/>
    </location>
</feature>
<dbReference type="SUPFAM" id="SSF161084">
    <property type="entry name" value="MAPEG domain-like"/>
    <property type="match status" value="1"/>
</dbReference>
<dbReference type="Gene3D" id="1.20.120.550">
    <property type="entry name" value="Membrane associated eicosanoid/glutathione metabolism-like domain"/>
    <property type="match status" value="1"/>
</dbReference>
<name>A0A4P8HRQ5_9BURK</name>
<dbReference type="InterPro" id="IPR023352">
    <property type="entry name" value="MAPEG-like_dom_sf"/>
</dbReference>
<dbReference type="RefSeq" id="WP_137314162.1">
    <property type="nucleotide sequence ID" value="NZ_CP040017.1"/>
</dbReference>
<sequence>MSTELALLGWTLVLAIVQILLHSTLRTRETGLAFNAGARDGAAAPPGKFTARLERAKLNLFETLPLFIGAVLAAHVAGAEGPLTWWGCWLYFGARVLYVPLYAFGVPVVRSLVWLVSMAGLLMVLYALLGNS</sequence>
<evidence type="ECO:0000313" key="9">
    <source>
        <dbReference type="Proteomes" id="UP000584325"/>
    </source>
</evidence>
<feature type="transmembrane region" description="Helical" evidence="5">
    <location>
        <begin position="111"/>
        <end position="129"/>
    </location>
</feature>
<keyword evidence="3 5" id="KW-1133">Transmembrane helix</keyword>
<dbReference type="GO" id="GO:0016020">
    <property type="term" value="C:membrane"/>
    <property type="evidence" value="ECO:0007669"/>
    <property type="project" value="UniProtKB-SubCell"/>
</dbReference>
<dbReference type="EMBL" id="CP040017">
    <property type="protein sequence ID" value="QCP11302.1"/>
    <property type="molecule type" value="Genomic_DNA"/>
</dbReference>
<evidence type="ECO:0000256" key="3">
    <source>
        <dbReference type="ARBA" id="ARBA00022989"/>
    </source>
</evidence>
<accession>A0A4P8HRQ5</accession>
<proteinExistence type="predicted"/>
<dbReference type="Proteomes" id="UP000298763">
    <property type="component" value="Chromosome"/>
</dbReference>
<evidence type="ECO:0000256" key="2">
    <source>
        <dbReference type="ARBA" id="ARBA00022692"/>
    </source>
</evidence>
<dbReference type="AlphaFoldDB" id="A0A4P8HRQ5"/>
<dbReference type="Pfam" id="PF01124">
    <property type="entry name" value="MAPEG"/>
    <property type="match status" value="1"/>
</dbReference>
<keyword evidence="4 5" id="KW-0472">Membrane</keyword>
<protein>
    <submittedName>
        <fullName evidence="6">Putative MAPEG superfamily protein</fullName>
    </submittedName>
</protein>
<reference evidence="7 8" key="1">
    <citation type="submission" date="2019-05" db="EMBL/GenBank/DDBJ databases">
        <title>Draft Genome Sequences of Six Type Strains of the Genus Massilia.</title>
        <authorList>
            <person name="Miess H."/>
            <person name="Frediansyhah A."/>
            <person name="Gross H."/>
        </authorList>
    </citation>
    <scope>NUCLEOTIDE SEQUENCE [LARGE SCALE GENOMIC DNA]</scope>
    <source>
        <strain evidence="7 8">DSMZ 26121</strain>
    </source>
</reference>
<dbReference type="InterPro" id="IPR001129">
    <property type="entry name" value="Membr-assoc_MAPEG"/>
</dbReference>
<dbReference type="PANTHER" id="PTHR35371">
    <property type="entry name" value="INNER MEMBRANE PROTEIN"/>
    <property type="match status" value="1"/>
</dbReference>
<organism evidence="6 9">
    <name type="scientific">Pseudoduganella umbonata</name>
    <dbReference type="NCBI Taxonomy" id="864828"/>
    <lineage>
        <taxon>Bacteria</taxon>
        <taxon>Pseudomonadati</taxon>
        <taxon>Pseudomonadota</taxon>
        <taxon>Betaproteobacteria</taxon>
        <taxon>Burkholderiales</taxon>
        <taxon>Oxalobacteraceae</taxon>
        <taxon>Telluria group</taxon>
        <taxon>Pseudoduganella</taxon>
    </lineage>
</organism>
<dbReference type="EMBL" id="JACHXS010000012">
    <property type="protein sequence ID" value="MBB3224320.1"/>
    <property type="molecule type" value="Genomic_DNA"/>
</dbReference>
<gene>
    <name evidence="7" type="ORF">FCL38_13445</name>
    <name evidence="6" type="ORF">FHS02_005184</name>
</gene>
<keyword evidence="2 5" id="KW-0812">Transmembrane</keyword>
<reference evidence="6 9" key="2">
    <citation type="submission" date="2020-08" db="EMBL/GenBank/DDBJ databases">
        <title>Genomic Encyclopedia of Type Strains, Phase III (KMG-III): the genomes of soil and plant-associated and newly described type strains.</title>
        <authorList>
            <person name="Whitman W."/>
        </authorList>
    </citation>
    <scope>NUCLEOTIDE SEQUENCE [LARGE SCALE GENOMIC DNA]</scope>
    <source>
        <strain evidence="6 9">CECT 7753</strain>
    </source>
</reference>
<keyword evidence="8" id="KW-1185">Reference proteome</keyword>
<dbReference type="Proteomes" id="UP000584325">
    <property type="component" value="Unassembled WGS sequence"/>
</dbReference>
<feature type="transmembrane region" description="Helical" evidence="5">
    <location>
        <begin position="6"/>
        <end position="25"/>
    </location>
</feature>
<feature type="transmembrane region" description="Helical" evidence="5">
    <location>
        <begin position="58"/>
        <end position="77"/>
    </location>
</feature>
<comment type="subcellular location">
    <subcellularLocation>
        <location evidence="1">Membrane</location>
    </subcellularLocation>
</comment>
<evidence type="ECO:0000313" key="6">
    <source>
        <dbReference type="EMBL" id="MBB3224320.1"/>
    </source>
</evidence>
<dbReference type="OrthoDB" id="513661at2"/>